<organism evidence="5 6">
    <name type="scientific">Staphylotrichum tortipilum</name>
    <dbReference type="NCBI Taxonomy" id="2831512"/>
    <lineage>
        <taxon>Eukaryota</taxon>
        <taxon>Fungi</taxon>
        <taxon>Dikarya</taxon>
        <taxon>Ascomycota</taxon>
        <taxon>Pezizomycotina</taxon>
        <taxon>Sordariomycetes</taxon>
        <taxon>Sordariomycetidae</taxon>
        <taxon>Sordariales</taxon>
        <taxon>Chaetomiaceae</taxon>
        <taxon>Staphylotrichum</taxon>
    </lineage>
</organism>
<dbReference type="AlphaFoldDB" id="A0AAN6RRJ6"/>
<dbReference type="InterPro" id="IPR002110">
    <property type="entry name" value="Ankyrin_rpt"/>
</dbReference>
<keyword evidence="2" id="KW-0040">ANK repeat</keyword>
<dbReference type="Pfam" id="PF12796">
    <property type="entry name" value="Ank_2"/>
    <property type="match status" value="1"/>
</dbReference>
<dbReference type="PROSITE" id="PS50297">
    <property type="entry name" value="ANK_REP_REGION"/>
    <property type="match status" value="2"/>
</dbReference>
<feature type="region of interest" description="Disordered" evidence="3">
    <location>
        <begin position="90"/>
        <end position="122"/>
    </location>
</feature>
<evidence type="ECO:0000256" key="2">
    <source>
        <dbReference type="PROSITE-ProRule" id="PRU00023"/>
    </source>
</evidence>
<feature type="compositionally biased region" description="Polar residues" evidence="3">
    <location>
        <begin position="110"/>
        <end position="122"/>
    </location>
</feature>
<evidence type="ECO:0000256" key="1">
    <source>
        <dbReference type="ARBA" id="ARBA00022737"/>
    </source>
</evidence>
<keyword evidence="6" id="KW-1185">Reference proteome</keyword>
<dbReference type="InterPro" id="IPR029058">
    <property type="entry name" value="AB_hydrolase_fold"/>
</dbReference>
<name>A0AAN6RRJ6_9PEZI</name>
<keyword evidence="1" id="KW-0677">Repeat</keyword>
<dbReference type="PROSITE" id="PS50088">
    <property type="entry name" value="ANK_REPEAT"/>
    <property type="match status" value="2"/>
</dbReference>
<dbReference type="SMART" id="SM00248">
    <property type="entry name" value="ANK"/>
    <property type="match status" value="3"/>
</dbReference>
<proteinExistence type="predicted"/>
<dbReference type="Proteomes" id="UP001303889">
    <property type="component" value="Unassembled WGS sequence"/>
</dbReference>
<dbReference type="InterPro" id="IPR027417">
    <property type="entry name" value="P-loop_NTPase"/>
</dbReference>
<protein>
    <recommendedName>
        <fullName evidence="4">Nephrocystin 3-like N-terminal domain-containing protein</fullName>
    </recommendedName>
</protein>
<reference evidence="5" key="2">
    <citation type="submission" date="2023-05" db="EMBL/GenBank/DDBJ databases">
        <authorList>
            <consortium name="Lawrence Berkeley National Laboratory"/>
            <person name="Steindorff A."/>
            <person name="Hensen N."/>
            <person name="Bonometti L."/>
            <person name="Westerberg I."/>
            <person name="Brannstrom I.O."/>
            <person name="Guillou S."/>
            <person name="Cros-Aarteil S."/>
            <person name="Calhoun S."/>
            <person name="Haridas S."/>
            <person name="Kuo A."/>
            <person name="Mondo S."/>
            <person name="Pangilinan J."/>
            <person name="Riley R."/>
            <person name="Labutti K."/>
            <person name="Andreopoulos B."/>
            <person name="Lipzen A."/>
            <person name="Chen C."/>
            <person name="Yanf M."/>
            <person name="Daum C."/>
            <person name="Ng V."/>
            <person name="Clum A."/>
            <person name="Ohm R."/>
            <person name="Martin F."/>
            <person name="Silar P."/>
            <person name="Natvig D."/>
            <person name="Lalanne C."/>
            <person name="Gautier V."/>
            <person name="Ament-Velasquez S.L."/>
            <person name="Kruys A."/>
            <person name="Hutchinson M.I."/>
            <person name="Powell A.J."/>
            <person name="Barry K."/>
            <person name="Miller A.N."/>
            <person name="Grigoriev I.V."/>
            <person name="Debuchy R."/>
            <person name="Gladieux P."/>
            <person name="Thoren M.H."/>
            <person name="Johannesson H."/>
        </authorList>
    </citation>
    <scope>NUCLEOTIDE SEQUENCE</scope>
    <source>
        <strain evidence="5">CBS 103.79</strain>
    </source>
</reference>
<evidence type="ECO:0000313" key="6">
    <source>
        <dbReference type="Proteomes" id="UP001303889"/>
    </source>
</evidence>
<feature type="repeat" description="ANK" evidence="2">
    <location>
        <begin position="859"/>
        <end position="891"/>
    </location>
</feature>
<gene>
    <name evidence="5" type="ORF">C8A05DRAFT_36854</name>
</gene>
<dbReference type="PANTHER" id="PTHR10039">
    <property type="entry name" value="AMELOGENIN"/>
    <property type="match status" value="1"/>
</dbReference>
<feature type="domain" description="Nephrocystin 3-like N-terminal" evidence="4">
    <location>
        <begin position="338"/>
        <end position="516"/>
    </location>
</feature>
<dbReference type="SUPFAM" id="SSF48403">
    <property type="entry name" value="Ankyrin repeat"/>
    <property type="match status" value="1"/>
</dbReference>
<dbReference type="PANTHER" id="PTHR10039:SF5">
    <property type="entry name" value="NACHT DOMAIN-CONTAINING PROTEIN"/>
    <property type="match status" value="1"/>
</dbReference>
<dbReference type="Pfam" id="PF24883">
    <property type="entry name" value="NPHP3_N"/>
    <property type="match status" value="1"/>
</dbReference>
<evidence type="ECO:0000313" key="5">
    <source>
        <dbReference type="EMBL" id="KAK3899526.1"/>
    </source>
</evidence>
<dbReference type="SUPFAM" id="SSF53474">
    <property type="entry name" value="alpha/beta-Hydrolases"/>
    <property type="match status" value="1"/>
</dbReference>
<dbReference type="InterPro" id="IPR036770">
    <property type="entry name" value="Ankyrin_rpt-contain_sf"/>
</dbReference>
<dbReference type="Gene3D" id="3.40.50.300">
    <property type="entry name" value="P-loop containing nucleotide triphosphate hydrolases"/>
    <property type="match status" value="1"/>
</dbReference>
<feature type="repeat" description="ANK" evidence="2">
    <location>
        <begin position="823"/>
        <end position="858"/>
    </location>
</feature>
<dbReference type="EMBL" id="MU855773">
    <property type="protein sequence ID" value="KAK3899526.1"/>
    <property type="molecule type" value="Genomic_DNA"/>
</dbReference>
<dbReference type="InterPro" id="IPR056884">
    <property type="entry name" value="NPHP3-like_N"/>
</dbReference>
<evidence type="ECO:0000259" key="4">
    <source>
        <dbReference type="Pfam" id="PF24883"/>
    </source>
</evidence>
<evidence type="ECO:0000256" key="3">
    <source>
        <dbReference type="SAM" id="MobiDB-lite"/>
    </source>
</evidence>
<dbReference type="Gene3D" id="1.25.40.20">
    <property type="entry name" value="Ankyrin repeat-containing domain"/>
    <property type="match status" value="1"/>
</dbReference>
<dbReference type="Gene3D" id="3.40.50.1820">
    <property type="entry name" value="alpha/beta hydrolase"/>
    <property type="match status" value="1"/>
</dbReference>
<sequence length="990" mass="109973">MDFDTPPEAGRRISSLGLSTLHEPAEGPIIADIILVHGLQGHPWHTWVYDPAQLRRHYGSRMESDYRRQHSPSRSKLKVIGSKLSTLFGSRASRRTAEAEAPAPDAVTHAPTTAGAQDAPTQGPTTAVYWPIDLLPVTCPNARILVWGYDSVLAKGFASVNKSNLFAHAKDLLYALEGERPKGRKIVFIAHSLGGLLVKEVLRRSQHDGDVDLADIVESTKAIVFLGTPHRGSPEFQKIGEIASHVASTLMMDTNTTLLCSLGLDSPELELSRASFLQQWRTYDFRVKTFQENRVFSLVNVVPDTSSSLDDPREPSLKTLSFPSMFDRQQNIPHAVDNTCEWLQESPTFNRWHSRSNVAVDHGMLWIKGKPGAGKSTLMRHTAAWMAQKEPGRATVAAFYFNARGGGLEKSPLGFLRSILHQICLEDSSVRAQFLQLYRARSRATPNQDWSWTQVELQNFTRSIFRVAKPRPTFVFVDAIDECNTQTARELVYFLSACGKAAWQNGHCLNICMSSRHYPEISVPNCPDIIAEGSNKKDIDTYIRDKFSFVPPDETSTASELAASIAEKAAGVFLWVVLVVDHLLCDFDAGHMDKLIERLKQVPRTMEDLYASVCGQLSAEDRSFSVPLIQWVLFGDMHPNPYRPAHSAKILFAARMSSPEARSLIVLPKGGYVKPSRERTARRIKDASRGLVEVTANDEVQFIHETVREFFLTGPGLALLDPRLAENPVGLSYEVLVQGCINAENSQFDDLCRIELAIRILTYAGLVEKHGGCNTALLESICAGMYRAQGESALLQVTSLNLTSCVLALLKQGVHPDDARDDGGMTPLMHAAGSNSSRAAQICKLLLEHGADVNYTRHDGCTAVLLAVREGQVDVIKLLVEAGADVNVVTPKGQNALHMVGTRMLALMRWPRYYWEKWKNDEEWEGMMEVTRLLVEAGCDRAAKDREGNWPIDTVLGFESGMKLEFKVELGGCWILAKRWSRMTWGISLA</sequence>
<comment type="caution">
    <text evidence="5">The sequence shown here is derived from an EMBL/GenBank/DDBJ whole genome shotgun (WGS) entry which is preliminary data.</text>
</comment>
<reference evidence="5" key="1">
    <citation type="journal article" date="2023" name="Mol. Phylogenet. Evol.">
        <title>Genome-scale phylogeny and comparative genomics of the fungal order Sordariales.</title>
        <authorList>
            <person name="Hensen N."/>
            <person name="Bonometti L."/>
            <person name="Westerberg I."/>
            <person name="Brannstrom I.O."/>
            <person name="Guillou S."/>
            <person name="Cros-Aarteil S."/>
            <person name="Calhoun S."/>
            <person name="Haridas S."/>
            <person name="Kuo A."/>
            <person name="Mondo S."/>
            <person name="Pangilinan J."/>
            <person name="Riley R."/>
            <person name="LaButti K."/>
            <person name="Andreopoulos B."/>
            <person name="Lipzen A."/>
            <person name="Chen C."/>
            <person name="Yan M."/>
            <person name="Daum C."/>
            <person name="Ng V."/>
            <person name="Clum A."/>
            <person name="Steindorff A."/>
            <person name="Ohm R.A."/>
            <person name="Martin F."/>
            <person name="Silar P."/>
            <person name="Natvig D.O."/>
            <person name="Lalanne C."/>
            <person name="Gautier V."/>
            <person name="Ament-Velasquez S.L."/>
            <person name="Kruys A."/>
            <person name="Hutchinson M.I."/>
            <person name="Powell A.J."/>
            <person name="Barry K."/>
            <person name="Miller A.N."/>
            <person name="Grigoriev I.V."/>
            <person name="Debuchy R."/>
            <person name="Gladieux P."/>
            <person name="Hiltunen Thoren M."/>
            <person name="Johannesson H."/>
        </authorList>
    </citation>
    <scope>NUCLEOTIDE SEQUENCE</scope>
    <source>
        <strain evidence="5">CBS 103.79</strain>
    </source>
</reference>
<dbReference type="SUPFAM" id="SSF52540">
    <property type="entry name" value="P-loop containing nucleoside triphosphate hydrolases"/>
    <property type="match status" value="1"/>
</dbReference>
<accession>A0AAN6RRJ6</accession>